<accession>A0A150GZP4</accession>
<proteinExistence type="predicted"/>
<comment type="caution">
    <text evidence="1">The sequence shown here is derived from an EMBL/GenBank/DDBJ whole genome shotgun (WGS) entry which is preliminary data.</text>
</comment>
<gene>
    <name evidence="1" type="ORF">GPECTOR_3g512</name>
</gene>
<keyword evidence="2" id="KW-1185">Reference proteome</keyword>
<dbReference type="InterPro" id="IPR029044">
    <property type="entry name" value="Nucleotide-diphossugar_trans"/>
</dbReference>
<dbReference type="EMBL" id="LSYV01000004">
    <property type="protein sequence ID" value="KXZ55386.1"/>
    <property type="molecule type" value="Genomic_DNA"/>
</dbReference>
<organism evidence="1 2">
    <name type="scientific">Gonium pectorale</name>
    <name type="common">Green alga</name>
    <dbReference type="NCBI Taxonomy" id="33097"/>
    <lineage>
        <taxon>Eukaryota</taxon>
        <taxon>Viridiplantae</taxon>
        <taxon>Chlorophyta</taxon>
        <taxon>core chlorophytes</taxon>
        <taxon>Chlorophyceae</taxon>
        <taxon>CS clade</taxon>
        <taxon>Chlamydomonadales</taxon>
        <taxon>Volvocaceae</taxon>
        <taxon>Gonium</taxon>
    </lineage>
</organism>
<dbReference type="Gene3D" id="3.90.550.10">
    <property type="entry name" value="Spore Coat Polysaccharide Biosynthesis Protein SpsA, Chain A"/>
    <property type="match status" value="1"/>
</dbReference>
<evidence type="ECO:0000313" key="2">
    <source>
        <dbReference type="Proteomes" id="UP000075714"/>
    </source>
</evidence>
<evidence type="ECO:0000313" key="1">
    <source>
        <dbReference type="EMBL" id="KXZ55386.1"/>
    </source>
</evidence>
<reference evidence="2" key="1">
    <citation type="journal article" date="2016" name="Nat. Commun.">
        <title>The Gonium pectorale genome demonstrates co-option of cell cycle regulation during the evolution of multicellularity.</title>
        <authorList>
            <person name="Hanschen E.R."/>
            <person name="Marriage T.N."/>
            <person name="Ferris P.J."/>
            <person name="Hamaji T."/>
            <person name="Toyoda A."/>
            <person name="Fujiyama A."/>
            <person name="Neme R."/>
            <person name="Noguchi H."/>
            <person name="Minakuchi Y."/>
            <person name="Suzuki M."/>
            <person name="Kawai-Toyooka H."/>
            <person name="Smith D.R."/>
            <person name="Sparks H."/>
            <person name="Anderson J."/>
            <person name="Bakaric R."/>
            <person name="Luria V."/>
            <person name="Karger A."/>
            <person name="Kirschner M.W."/>
            <person name="Durand P.M."/>
            <person name="Michod R.E."/>
            <person name="Nozaki H."/>
            <person name="Olson B.J."/>
        </authorList>
    </citation>
    <scope>NUCLEOTIDE SEQUENCE [LARGE SCALE GENOMIC DNA]</scope>
    <source>
        <strain evidence="2">NIES-2863</strain>
    </source>
</reference>
<sequence>MCYERADIIRTALAALLKSDGLGEIDVFISQDGGSNYTMEVPDAPGINLHYIRHPVNLCPGQHHHLVKWFVFEVMKYDYLMVVEEDNVLHPDALKVLRGLLVSTVNEREIGLVVVNDCDNSVLVDASRFDAAAVRWNIDKGHLWVFGLHRSRFEAVYGDLLEYLLIIVGQDYSQVDQPPLQPEIVRLHERKGFPAGTKLSQDAFFVHSLARAGYTSRAATLLRLFEPIGWQGLHFRESAESFFNQFGRGMYSARVKNEPREVGRTKEEMEVLVSECHKRLDVLYREILGRDADTKARDILTERFLTGKLNAVEVVHRMRNGAEAKRRMEQQKRIARLQSSL</sequence>
<dbReference type="OrthoDB" id="529640at2759"/>
<dbReference type="AlphaFoldDB" id="A0A150GZP4"/>
<protein>
    <submittedName>
        <fullName evidence="1">Uncharacterized protein</fullName>
    </submittedName>
</protein>
<name>A0A150GZP4_GONPE</name>
<dbReference type="SUPFAM" id="SSF53448">
    <property type="entry name" value="Nucleotide-diphospho-sugar transferases"/>
    <property type="match status" value="1"/>
</dbReference>
<dbReference type="Proteomes" id="UP000075714">
    <property type="component" value="Unassembled WGS sequence"/>
</dbReference>